<dbReference type="GO" id="GO:0006516">
    <property type="term" value="P:glycoprotein catabolic process"/>
    <property type="evidence" value="ECO:0007669"/>
    <property type="project" value="TreeGrafter"/>
</dbReference>
<dbReference type="InterPro" id="IPR014718">
    <property type="entry name" value="GH-type_carb-bd"/>
</dbReference>
<dbReference type="Pfam" id="PF07971">
    <property type="entry name" value="Glyco_hydro_92"/>
    <property type="match status" value="1"/>
</dbReference>
<evidence type="ECO:0000256" key="1">
    <source>
        <dbReference type="SAM" id="MobiDB-lite"/>
    </source>
</evidence>
<reference evidence="4 5" key="1">
    <citation type="submission" date="2016-11" db="EMBL/GenBank/DDBJ databases">
        <authorList>
            <person name="Jaros S."/>
            <person name="Januszkiewicz K."/>
            <person name="Wedrychowicz H."/>
        </authorList>
    </citation>
    <scope>NUCLEOTIDE SEQUENCE [LARGE SCALE GENOMIC DNA]</scope>
    <source>
        <strain evidence="4 5">DSM 44523</strain>
    </source>
</reference>
<gene>
    <name evidence="4" type="ORF">SAMN05444320_106133</name>
</gene>
<feature type="domain" description="Glycosyl hydrolase family 92 N-terminal" evidence="3">
    <location>
        <begin position="72"/>
        <end position="352"/>
    </location>
</feature>
<evidence type="ECO:0000259" key="2">
    <source>
        <dbReference type="Pfam" id="PF07971"/>
    </source>
</evidence>
<dbReference type="GO" id="GO:0000224">
    <property type="term" value="F:peptide-N4-(N-acetyl-beta-glucosaminyl)asparagine amidase activity"/>
    <property type="evidence" value="ECO:0007669"/>
    <property type="project" value="TreeGrafter"/>
</dbReference>
<feature type="compositionally biased region" description="Basic and acidic residues" evidence="1">
    <location>
        <begin position="282"/>
        <end position="306"/>
    </location>
</feature>
<accession>A0A1M5GI65</accession>
<sequence length="1133" mass="120607">MSGPSPHPAPRSHPRRTRTHATRHRFRDALGVALAAVVVAALAPALPALAQQGAGGDPPSEVAIPPEDLARWVNPFVGTEPGGPDHGTGGGAGNTFPGPTVPFGLLQWSPDTATHQHGGYYYPDNRIRGFSLTHLSGPGCSTYQDVPFMPYVGEVSTSPATDPARYVSTFAHSNERATAGYYSVALDNGAQVELTSTQRTGVGRFSYPQGKPATLLVNVSGSVSGADDAEVTVGRDTVSGWVTSGRFCGAANRYRLYFHATFDQPFTSVGTWKNGAVTPGRTTERGGAEPKIDLERTQPPKNRAAEEAGAAADRPGGTSGRQDTTVSGPGTGAFVTFDTAEERTVTAKVAISFVSLEGAQRNLREENRNRGFEDVHEAARQAWNERLNQIRVRGGTDAQRTTFYTALYHSLLQPNVFSDVDGQYIGFDGRIHRTDRGHAAYSNFSGWDVYRSEMQLLSLLAPDEASDMVRSLVSFAEQGGAWDRWTVANDFTGVMVGDPYHVMVASAYAFGARDFDAGAALRSMVRGATVPTQGYKERPGLEDYLKLGYVPFGVEGVWGPPATTLEYTSADFAIADLARRLGDTETWRTFTRRSQFWQNLFNPGSGYLQARNRDGSFVEPFDPGSPSHWVEGNAAQYTWMVPHNARGLITAMGGDAEVVRRLDTFFTKLNAGPREPYAFLGNEPIMHTPWLYAFAGQPYKAQSVTRRAVNELFGPGPNGLMGNDDLGQMSSWYVWAAMGMYPAIPGRAELVLNSPLFERVEIRRPGGQQIVVRARGAAADRPYVSGLRVNGDATSRTWLPESFVEQGGELDFVLSGAADPRWGSDPADAPPSFRDGEVGQRGYVEPGRVVVPAGGSGKVAVGAQDFSGAGGKVRWTASPPQGLAVTPASGEIALPAGGRARQEIGVTVAPSTAEGVHRVPVSFTAADGSALPATSLQIMVAEPGSLRSAYNNVGASPDDRQAAANYDGFGYSYSRNALSAAGVRPNETVTVDGVTHRWPSSAVGEPDNVAANGETVQIQSAPGASKLSLLGSATDGKASGTATVTYTDGTTQNVDIGFSDWALGGKGDPVEFDNRVVAKMPYRNTTGGASQKLDVHLFATAPIPLRQGKQVRSVTLPKSVRGGSLHVFSVATG</sequence>
<feature type="region of interest" description="Disordered" evidence="1">
    <location>
        <begin position="273"/>
        <end position="330"/>
    </location>
</feature>
<dbReference type="InterPro" id="IPR050883">
    <property type="entry name" value="PNGase"/>
</dbReference>
<dbReference type="PANTHER" id="PTHR12143">
    <property type="entry name" value="PEPTIDE N-GLYCANASE PNGASE -RELATED"/>
    <property type="match status" value="1"/>
</dbReference>
<dbReference type="Gene3D" id="3.30.2080.10">
    <property type="entry name" value="GH92 mannosidase domain"/>
    <property type="match status" value="1"/>
</dbReference>
<dbReference type="InterPro" id="IPR008928">
    <property type="entry name" value="6-hairpin_glycosidase_sf"/>
</dbReference>
<dbReference type="SUPFAM" id="SSF48208">
    <property type="entry name" value="Six-hairpin glycosidases"/>
    <property type="match status" value="1"/>
</dbReference>
<dbReference type="Gene3D" id="1.20.1610.10">
    <property type="entry name" value="alpha-1,2-mannosidases domains"/>
    <property type="match status" value="1"/>
</dbReference>
<dbReference type="RefSeq" id="WP_083959842.1">
    <property type="nucleotide sequence ID" value="NZ_FQVN01000006.1"/>
</dbReference>
<evidence type="ECO:0000313" key="4">
    <source>
        <dbReference type="EMBL" id="SHG03398.1"/>
    </source>
</evidence>
<dbReference type="PANTHER" id="PTHR12143:SF39">
    <property type="entry name" value="SECRETED PROTEIN"/>
    <property type="match status" value="1"/>
</dbReference>
<evidence type="ECO:0000259" key="3">
    <source>
        <dbReference type="Pfam" id="PF17678"/>
    </source>
</evidence>
<dbReference type="GO" id="GO:0005829">
    <property type="term" value="C:cytosol"/>
    <property type="evidence" value="ECO:0007669"/>
    <property type="project" value="TreeGrafter"/>
</dbReference>
<dbReference type="InterPro" id="IPR041371">
    <property type="entry name" value="GH92_N"/>
</dbReference>
<dbReference type="Gene3D" id="1.20.1050.60">
    <property type="entry name" value="alpha-1,2-mannosidase"/>
    <property type="match status" value="1"/>
</dbReference>
<dbReference type="OrthoDB" id="9804511at2"/>
<dbReference type="NCBIfam" id="TIGR01180">
    <property type="entry name" value="aman2_put"/>
    <property type="match status" value="1"/>
</dbReference>
<dbReference type="Proteomes" id="UP000184501">
    <property type="component" value="Unassembled WGS sequence"/>
</dbReference>
<dbReference type="GO" id="GO:0005975">
    <property type="term" value="P:carbohydrate metabolic process"/>
    <property type="evidence" value="ECO:0007669"/>
    <property type="project" value="InterPro"/>
</dbReference>
<dbReference type="InterPro" id="IPR005887">
    <property type="entry name" value="GH92_a_mannosidase_put"/>
</dbReference>
<dbReference type="GO" id="GO:0030246">
    <property type="term" value="F:carbohydrate binding"/>
    <property type="evidence" value="ECO:0007669"/>
    <property type="project" value="InterPro"/>
</dbReference>
<name>A0A1M5GI65_STRHI</name>
<organism evidence="4 5">
    <name type="scientific">Streptoalloteichus hindustanus</name>
    <dbReference type="NCBI Taxonomy" id="2017"/>
    <lineage>
        <taxon>Bacteria</taxon>
        <taxon>Bacillati</taxon>
        <taxon>Actinomycetota</taxon>
        <taxon>Actinomycetes</taxon>
        <taxon>Pseudonocardiales</taxon>
        <taxon>Pseudonocardiaceae</taxon>
        <taxon>Streptoalloteichus</taxon>
    </lineage>
</organism>
<feature type="compositionally biased region" description="Basic residues" evidence="1">
    <location>
        <begin position="10"/>
        <end position="22"/>
    </location>
</feature>
<evidence type="ECO:0000313" key="5">
    <source>
        <dbReference type="Proteomes" id="UP000184501"/>
    </source>
</evidence>
<dbReference type="AlphaFoldDB" id="A0A1M5GI65"/>
<protein>
    <submittedName>
        <fullName evidence="4">Alpha-1,2-mannosidase, putative</fullName>
    </submittedName>
</protein>
<proteinExistence type="predicted"/>
<dbReference type="InterPro" id="IPR012939">
    <property type="entry name" value="Glyco_hydro_92"/>
</dbReference>
<dbReference type="Gene3D" id="2.70.98.10">
    <property type="match status" value="1"/>
</dbReference>
<feature type="region of interest" description="Disordered" evidence="1">
    <location>
        <begin position="1"/>
        <end position="22"/>
    </location>
</feature>
<dbReference type="Pfam" id="PF17678">
    <property type="entry name" value="Glyco_hydro_92N"/>
    <property type="match status" value="1"/>
</dbReference>
<dbReference type="EMBL" id="FQVN01000006">
    <property type="protein sequence ID" value="SHG03398.1"/>
    <property type="molecule type" value="Genomic_DNA"/>
</dbReference>
<dbReference type="STRING" id="2017.SAMN05444320_106133"/>
<feature type="domain" description="Glycosyl hydrolase family 92" evidence="2">
    <location>
        <begin position="358"/>
        <end position="815"/>
    </location>
</feature>
<keyword evidence="5" id="KW-1185">Reference proteome</keyword>
<dbReference type="FunFam" id="3.30.2080.10:FF:000001">
    <property type="entry name" value="Alpha-1,2-mannosidase subfamily"/>
    <property type="match status" value="1"/>
</dbReference>